<evidence type="ECO:0000256" key="3">
    <source>
        <dbReference type="ARBA" id="ARBA00022692"/>
    </source>
</evidence>
<evidence type="ECO:0000313" key="10">
    <source>
        <dbReference type="EMBL" id="KXU80071.1"/>
    </source>
</evidence>
<accession>A0A175VHG4</accession>
<evidence type="ECO:0000259" key="9">
    <source>
        <dbReference type="Pfam" id="PF25963"/>
    </source>
</evidence>
<feature type="coiled-coil region" evidence="6">
    <location>
        <begin position="121"/>
        <end position="188"/>
    </location>
</feature>
<evidence type="ECO:0000256" key="4">
    <source>
        <dbReference type="ARBA" id="ARBA00022989"/>
    </source>
</evidence>
<dbReference type="PANTHER" id="PTHR30386">
    <property type="entry name" value="MEMBRANE FUSION SUBUNIT OF EMRAB-TOLC MULTIDRUG EFFLUX PUMP"/>
    <property type="match status" value="1"/>
</dbReference>
<keyword evidence="6" id="KW-0175">Coiled coil</keyword>
<evidence type="ECO:0000313" key="11">
    <source>
        <dbReference type="Proteomes" id="UP000078435"/>
    </source>
</evidence>
<dbReference type="Gene3D" id="1.10.287.470">
    <property type="entry name" value="Helix hairpin bin"/>
    <property type="match status" value="1"/>
</dbReference>
<sequence>MSQDPQPSQPTPSAPPAPAGKGSRVATQLLLALIGLSLLWYFAADRLTPYSSQARVQAFVVPIAAQVSGQVQQVLVKNNDDVAQGQPLFEIDPSQYQIALQRARSDYDSVLRSVNAASAGVTAAEASLQAAKANRLKAEQDANRQERLYAEDPGAISVRRLEVARATRVQAQSQVKAAEASLIQAKEAAGNSGDKNSQLMSARSAIEKAELDLAHTKVLAPSRGLVTDLRTDVGQFVSAGAPAMTLIAIHDVWISADMTENNLGNLAPGDEVAIVLDVMPGQVFKGRIRSLGNGVSAGNQTAAGSLPTVQNNRDWLRQAQRFPVAIEFDKEELSRLQGIRVGGQAEVLVYSGDNWLINGLGALFIRLMSLLSYLY</sequence>
<evidence type="ECO:0000256" key="2">
    <source>
        <dbReference type="ARBA" id="ARBA00009477"/>
    </source>
</evidence>
<evidence type="ECO:0000256" key="7">
    <source>
        <dbReference type="SAM" id="MobiDB-lite"/>
    </source>
</evidence>
<dbReference type="PANTHER" id="PTHR30386:SF26">
    <property type="entry name" value="TRANSPORT PROTEIN COMB"/>
    <property type="match status" value="1"/>
</dbReference>
<dbReference type="RefSeq" id="WP_061476470.1">
    <property type="nucleotide sequence ID" value="NZ_JMGO02000005.1"/>
</dbReference>
<evidence type="ECO:0000256" key="5">
    <source>
        <dbReference type="ARBA" id="ARBA00023136"/>
    </source>
</evidence>
<reference evidence="10 11" key="1">
    <citation type="submission" date="2016-02" db="EMBL/GenBank/DDBJ databases">
        <title>Draft genome sequence of Aeromonas trota strain 1999lcr isolated from cerebrospinal fluid (CSF).</title>
        <authorList>
            <person name="Dallagassa C.B."/>
            <person name="Prediger K.C."/>
            <person name="Weiss V.A."/>
            <person name="Assis F.E."/>
            <person name="Baura V."/>
            <person name="Cruz L.M."/>
            <person name="Souza E.M."/>
            <person name="Pedrosa F.O."/>
            <person name="Fadel-Picheth C.M."/>
        </authorList>
    </citation>
    <scope>NUCLEOTIDE SEQUENCE [LARGE SCALE GENOMIC DNA]</scope>
    <source>
        <strain evidence="10 11">1999lcr</strain>
    </source>
</reference>
<dbReference type="InterPro" id="IPR058634">
    <property type="entry name" value="AaeA-lik-b-barrel"/>
</dbReference>
<dbReference type="Proteomes" id="UP000078435">
    <property type="component" value="Unassembled WGS sequence"/>
</dbReference>
<feature type="domain" description="p-hydroxybenzoic acid efflux pump subunit AaeA-like beta-barrel" evidence="9">
    <location>
        <begin position="253"/>
        <end position="334"/>
    </location>
</feature>
<dbReference type="InterPro" id="IPR058625">
    <property type="entry name" value="MdtA-like_BSH"/>
</dbReference>
<comment type="similarity">
    <text evidence="2">Belongs to the membrane fusion protein (MFP) (TC 8.A.1) family.</text>
</comment>
<dbReference type="Gene3D" id="2.40.30.170">
    <property type="match status" value="1"/>
</dbReference>
<dbReference type="Pfam" id="PF25917">
    <property type="entry name" value="BSH_RND"/>
    <property type="match status" value="1"/>
</dbReference>
<keyword evidence="4" id="KW-1133">Transmembrane helix</keyword>
<dbReference type="Gene3D" id="2.40.50.100">
    <property type="match status" value="1"/>
</dbReference>
<evidence type="ECO:0000256" key="6">
    <source>
        <dbReference type="SAM" id="Coils"/>
    </source>
</evidence>
<dbReference type="InterPro" id="IPR050739">
    <property type="entry name" value="MFP"/>
</dbReference>
<organism evidence="10 11">
    <name type="scientific">Aeromonas enteropelogenes</name>
    <name type="common">Aeromonas trota</name>
    <dbReference type="NCBI Taxonomy" id="29489"/>
    <lineage>
        <taxon>Bacteria</taxon>
        <taxon>Pseudomonadati</taxon>
        <taxon>Pseudomonadota</taxon>
        <taxon>Gammaproteobacteria</taxon>
        <taxon>Aeromonadales</taxon>
        <taxon>Aeromonadaceae</taxon>
        <taxon>Aeromonas</taxon>
    </lineage>
</organism>
<protein>
    <submittedName>
        <fullName evidence="10">Hemolysin D</fullName>
    </submittedName>
</protein>
<feature type="compositionally biased region" description="Pro residues" evidence="7">
    <location>
        <begin position="7"/>
        <end position="18"/>
    </location>
</feature>
<keyword evidence="3" id="KW-0812">Transmembrane</keyword>
<comment type="subcellular location">
    <subcellularLocation>
        <location evidence="1">Membrane</location>
        <topology evidence="1">Single-pass membrane protein</topology>
    </subcellularLocation>
</comment>
<keyword evidence="5" id="KW-0472">Membrane</keyword>
<gene>
    <name evidence="10" type="ORF">LCR_15895</name>
</gene>
<dbReference type="SUPFAM" id="SSF111369">
    <property type="entry name" value="HlyD-like secretion proteins"/>
    <property type="match status" value="2"/>
</dbReference>
<comment type="caution">
    <text evidence="10">The sequence shown here is derived from an EMBL/GenBank/DDBJ whole genome shotgun (WGS) entry which is preliminary data.</text>
</comment>
<dbReference type="OrthoDB" id="286173at2"/>
<name>A0A175VHG4_AEREN</name>
<feature type="region of interest" description="Disordered" evidence="7">
    <location>
        <begin position="1"/>
        <end position="21"/>
    </location>
</feature>
<dbReference type="EMBL" id="JMGO02000005">
    <property type="protein sequence ID" value="KXU80071.1"/>
    <property type="molecule type" value="Genomic_DNA"/>
</dbReference>
<dbReference type="GO" id="GO:0016020">
    <property type="term" value="C:membrane"/>
    <property type="evidence" value="ECO:0007669"/>
    <property type="project" value="UniProtKB-SubCell"/>
</dbReference>
<evidence type="ECO:0000259" key="8">
    <source>
        <dbReference type="Pfam" id="PF25917"/>
    </source>
</evidence>
<proteinExistence type="inferred from homology"/>
<evidence type="ECO:0000256" key="1">
    <source>
        <dbReference type="ARBA" id="ARBA00004167"/>
    </source>
</evidence>
<dbReference type="AlphaFoldDB" id="A0A175VHG4"/>
<dbReference type="Pfam" id="PF25963">
    <property type="entry name" value="Beta-barrel_AAEA"/>
    <property type="match status" value="1"/>
</dbReference>
<feature type="domain" description="Multidrug resistance protein MdtA-like barrel-sandwich hybrid" evidence="8">
    <location>
        <begin position="61"/>
        <end position="246"/>
    </location>
</feature>